<dbReference type="EMBL" id="JAJEWP010000001">
    <property type="protein sequence ID" value="MCC2615495.1"/>
    <property type="molecule type" value="Genomic_DNA"/>
</dbReference>
<evidence type="ECO:0000256" key="3">
    <source>
        <dbReference type="SAM" id="SignalP"/>
    </source>
</evidence>
<dbReference type="PANTHER" id="PTHR43863:SF2">
    <property type="entry name" value="MALTASE-GLUCOAMYLASE"/>
    <property type="match status" value="1"/>
</dbReference>
<dbReference type="Gene3D" id="2.60.40.1760">
    <property type="entry name" value="glycosyl hydrolase (family 31)"/>
    <property type="match status" value="1"/>
</dbReference>
<comment type="caution">
    <text evidence="7">The sequence shown here is derived from an EMBL/GenBank/DDBJ whole genome shotgun (WGS) entry which is preliminary data.</text>
</comment>
<dbReference type="InterPro" id="IPR051816">
    <property type="entry name" value="Glycosyl_Hydrolase_31"/>
</dbReference>
<evidence type="ECO:0000259" key="6">
    <source>
        <dbReference type="Pfam" id="PF21365"/>
    </source>
</evidence>
<dbReference type="InterPro" id="IPR011013">
    <property type="entry name" value="Gal_mutarotase_sf_dom"/>
</dbReference>
<dbReference type="Gene3D" id="2.60.40.1180">
    <property type="entry name" value="Golgi alpha-mannosidase II"/>
    <property type="match status" value="2"/>
</dbReference>
<evidence type="ECO:0000313" key="7">
    <source>
        <dbReference type="EMBL" id="MCC2615495.1"/>
    </source>
</evidence>
<keyword evidence="8" id="KW-1185">Reference proteome</keyword>
<feature type="chain" id="PRO_5046506681" evidence="3">
    <location>
        <begin position="22"/>
        <end position="799"/>
    </location>
</feature>
<organism evidence="7 8">
    <name type="scientific">Fluctibacter halophilus</name>
    <dbReference type="NCBI Taxonomy" id="226011"/>
    <lineage>
        <taxon>Bacteria</taxon>
        <taxon>Pseudomonadati</taxon>
        <taxon>Pseudomonadota</taxon>
        <taxon>Gammaproteobacteria</taxon>
        <taxon>Alteromonadales</taxon>
        <taxon>Alteromonadaceae</taxon>
        <taxon>Fluctibacter</taxon>
    </lineage>
</organism>
<dbReference type="RefSeq" id="WP_229157396.1">
    <property type="nucleotide sequence ID" value="NZ_JAJEWP010000001.1"/>
</dbReference>
<dbReference type="InterPro" id="IPR048395">
    <property type="entry name" value="Glyco_hydro_31_C"/>
</dbReference>
<comment type="similarity">
    <text evidence="1 2">Belongs to the glycosyl hydrolase 31 family.</text>
</comment>
<gene>
    <name evidence="7" type="ORF">LJ739_04480</name>
</gene>
<dbReference type="SUPFAM" id="SSF51011">
    <property type="entry name" value="Glycosyl hydrolase domain"/>
    <property type="match status" value="1"/>
</dbReference>
<protein>
    <submittedName>
        <fullName evidence="7">DUF4968 domain-containing protein</fullName>
    </submittedName>
</protein>
<feature type="domain" description="Glycosyl hydrolase family 31 C-terminal" evidence="6">
    <location>
        <begin position="578"/>
        <end position="660"/>
    </location>
</feature>
<dbReference type="Pfam" id="PF13802">
    <property type="entry name" value="Gal_mutarotas_2"/>
    <property type="match status" value="1"/>
</dbReference>
<sequence length="799" mass="89414">MSRFFIALGLWAIFATAPLQAAEYVSHVVTGNVVTVRTDEGLVRLRALTDDALEVWYQPDGVEQLPAFAIAEQQVANAPDIELNHTGQSLILTLPGLTAVMQKSPLRIRYLRDEKPLLGEEIGLFVNTTQRGFRFFLTPAEKLFGGGQRVLGMDRRGHRLPLYNQAHYGYGDQSAQMNYSLPAVMSDRGYALLFDNSARGVLDIGHNNPDILQFEAVAGRTAYIVIGGDGYRQLTQNIGAVTGFQPLPPRWMMGNFASRFGYRSEQQTRETVALFKQHGVPLDAVVLDLFWFGPDIQGHMGNLAWDRNAFPDPEGMMADFQQQGIKTVVITEPFVLTTSSKFKAARAANALATDLAGNTRRFDFYFGNTALIDIFNPQAKAWFSEVYTRLSDQGVAGWWGDLGEPEVHPADTLHRVNGKAVPADAVHNVYGHEWACMVYEQEQHLRPGQRPFILMRAGFLGSQRYGMIPWTGDVSRSWQGLASQVEQSLQMGLFGLAYTHSDLGGFAGGERFDQDLYLRWLLYGVFQPVYRPHAQEHIAPEPVFHDDTTLSLARRFVQLRYQLLPYNYSLAIEHSLTGLPLMRPMVMAAQGEQWFDVKDQYLWGEAFLVKPITAPAQTAATVLLPGGVWFDFWTGNRHSGDKAIVPVSLETIPVLVKAGSFVVMGPRMNTTQDYQRNQWQVHYYHDDTVTSAQSVLFDDDGHRPDTLRNGHYQKLVMTSQAVNGEQLSLTLQLEGDDPSAPAMRSVEVIVHQVKQKPAQVSLSDDDGQDQAVPFQWNAERQQLSFNAVLNKALRVTISN</sequence>
<keyword evidence="2" id="KW-0326">Glycosidase</keyword>
<reference evidence="7 8" key="1">
    <citation type="submission" date="2021-10" db="EMBL/GenBank/DDBJ databases">
        <title>Draft genome of Aestuariibacter halophilus JC2043.</title>
        <authorList>
            <person name="Emsley S.A."/>
            <person name="Pfannmuller K.M."/>
            <person name="Ushijima B."/>
            <person name="Saw J.H."/>
            <person name="Videau P."/>
        </authorList>
    </citation>
    <scope>NUCLEOTIDE SEQUENCE [LARGE SCALE GENOMIC DNA]</scope>
    <source>
        <strain evidence="7 8">JC2043</strain>
    </source>
</reference>
<evidence type="ECO:0000259" key="4">
    <source>
        <dbReference type="Pfam" id="PF01055"/>
    </source>
</evidence>
<keyword evidence="2" id="KW-0378">Hydrolase</keyword>
<dbReference type="SUPFAM" id="SSF51445">
    <property type="entry name" value="(Trans)glycosidases"/>
    <property type="match status" value="1"/>
</dbReference>
<proteinExistence type="inferred from homology"/>
<dbReference type="Pfam" id="PF21365">
    <property type="entry name" value="Glyco_hydro_31_3rd"/>
    <property type="match status" value="1"/>
</dbReference>
<dbReference type="CDD" id="cd14752">
    <property type="entry name" value="GH31_N"/>
    <property type="match status" value="1"/>
</dbReference>
<evidence type="ECO:0000259" key="5">
    <source>
        <dbReference type="Pfam" id="PF13802"/>
    </source>
</evidence>
<dbReference type="SUPFAM" id="SSF74650">
    <property type="entry name" value="Galactose mutarotase-like"/>
    <property type="match status" value="1"/>
</dbReference>
<feature type="signal peptide" evidence="3">
    <location>
        <begin position="1"/>
        <end position="21"/>
    </location>
</feature>
<dbReference type="Gene3D" id="3.20.20.80">
    <property type="entry name" value="Glycosidases"/>
    <property type="match status" value="1"/>
</dbReference>
<dbReference type="Pfam" id="PF01055">
    <property type="entry name" value="Glyco_hydro_31_2nd"/>
    <property type="match status" value="1"/>
</dbReference>
<dbReference type="InterPro" id="IPR013780">
    <property type="entry name" value="Glyco_hydro_b"/>
</dbReference>
<dbReference type="PANTHER" id="PTHR43863">
    <property type="entry name" value="HYDROLASE, PUTATIVE (AFU_ORTHOLOGUE AFUA_1G03140)-RELATED"/>
    <property type="match status" value="1"/>
</dbReference>
<evidence type="ECO:0000256" key="2">
    <source>
        <dbReference type="RuleBase" id="RU361185"/>
    </source>
</evidence>
<evidence type="ECO:0000256" key="1">
    <source>
        <dbReference type="ARBA" id="ARBA00007806"/>
    </source>
</evidence>
<feature type="domain" description="Glycoside hydrolase family 31 TIM barrel" evidence="4">
    <location>
        <begin position="246"/>
        <end position="570"/>
    </location>
</feature>
<evidence type="ECO:0000313" key="8">
    <source>
        <dbReference type="Proteomes" id="UP001520878"/>
    </source>
</evidence>
<dbReference type="InterPro" id="IPR025887">
    <property type="entry name" value="Glyco_hydro_31_N_dom"/>
</dbReference>
<keyword evidence="3" id="KW-0732">Signal</keyword>
<dbReference type="InterPro" id="IPR000322">
    <property type="entry name" value="Glyco_hydro_31_TIM"/>
</dbReference>
<name>A0ABS8G6M5_9ALTE</name>
<accession>A0ABS8G6M5</accession>
<dbReference type="InterPro" id="IPR017853">
    <property type="entry name" value="GH"/>
</dbReference>
<dbReference type="Proteomes" id="UP001520878">
    <property type="component" value="Unassembled WGS sequence"/>
</dbReference>
<feature type="domain" description="Glycoside hydrolase family 31 N-terminal" evidence="5">
    <location>
        <begin position="43"/>
        <end position="203"/>
    </location>
</feature>